<dbReference type="VEuPathDB" id="AmoebaDB:NAEGRDRAFT_76052"/>
<dbReference type="InParanoid" id="D2W3S8"/>
<dbReference type="RefSeq" id="XP_002669033.1">
    <property type="nucleotide sequence ID" value="XM_002668987.1"/>
</dbReference>
<proteinExistence type="predicted"/>
<evidence type="ECO:0000313" key="1">
    <source>
        <dbReference type="EMBL" id="EFC36289.1"/>
    </source>
</evidence>
<dbReference type="KEGG" id="ngr:NAEGRDRAFT_76052"/>
<dbReference type="InterPro" id="IPR009091">
    <property type="entry name" value="RCC1/BLIP-II"/>
</dbReference>
<evidence type="ECO:0000313" key="2">
    <source>
        <dbReference type="Proteomes" id="UP000006671"/>
    </source>
</evidence>
<organism evidence="2">
    <name type="scientific">Naegleria gruberi</name>
    <name type="common">Amoeba</name>
    <dbReference type="NCBI Taxonomy" id="5762"/>
    <lineage>
        <taxon>Eukaryota</taxon>
        <taxon>Discoba</taxon>
        <taxon>Heterolobosea</taxon>
        <taxon>Tetramitia</taxon>
        <taxon>Eutetramitia</taxon>
        <taxon>Vahlkampfiidae</taxon>
        <taxon>Naegleria</taxon>
    </lineage>
</organism>
<name>D2W3S8_NAEGR</name>
<dbReference type="Gene3D" id="2.130.10.30">
    <property type="entry name" value="Regulator of chromosome condensation 1/beta-lactamase-inhibitor protein II"/>
    <property type="match status" value="1"/>
</dbReference>
<dbReference type="AlphaFoldDB" id="D2W3S8"/>
<keyword evidence="2" id="KW-1185">Reference proteome</keyword>
<accession>D2W3S8</accession>
<dbReference type="SUPFAM" id="SSF50985">
    <property type="entry name" value="RCC1/BLIP-II"/>
    <property type="match status" value="1"/>
</dbReference>
<reference evidence="1 2" key="1">
    <citation type="journal article" date="2010" name="Cell">
        <title>The genome of Naegleria gruberi illuminates early eukaryotic versatility.</title>
        <authorList>
            <person name="Fritz-Laylin L.K."/>
            <person name="Prochnik S.E."/>
            <person name="Ginger M.L."/>
            <person name="Dacks J.B."/>
            <person name="Carpenter M.L."/>
            <person name="Field M.C."/>
            <person name="Kuo A."/>
            <person name="Paredez A."/>
            <person name="Chapman J."/>
            <person name="Pham J."/>
            <person name="Shu S."/>
            <person name="Neupane R."/>
            <person name="Cipriano M."/>
            <person name="Mancuso J."/>
            <person name="Tu H."/>
            <person name="Salamov A."/>
            <person name="Lindquist E."/>
            <person name="Shapiro H."/>
            <person name="Lucas S."/>
            <person name="Grigoriev I.V."/>
            <person name="Cande W.Z."/>
            <person name="Fulton C."/>
            <person name="Rokhsar D.S."/>
            <person name="Dawson S.C."/>
        </authorList>
    </citation>
    <scope>NUCLEOTIDE SEQUENCE [LARGE SCALE GENOMIC DNA]</scope>
    <source>
        <strain evidence="1 2">NEG-M</strain>
    </source>
</reference>
<gene>
    <name evidence="1" type="ORF">NAEGRDRAFT_76052</name>
</gene>
<sequence length="394" mass="45097">MLKIYHHDHANDRSSTNHQEPFHIVNTNTCKTINIPNFERIKKVVINQTSVHVLSESGQVYIFKDGFDSSSSSSNITIQVPYLLDTTTNGKLLIEDVSTFSEGSTLYLVRDEMNNTFLYGSGSTAYDCFGGNRQCMNEDGTEKFTLLYTPPTVNGYRHQITHIASCYSFTIIVLDYCDIRISGQDWVNSVHTVMGWHVSQFYCEKKIKKIECGSFQFFVIFEDDTVMFCGDNGSNQMPHTEGTAHFSVDYEMKISEAFGGYDCSVVRFANTTPTYENYMLYGSAMLEYKNLKQFLSCYPKFSESNSDNAKIRYIKDIFFIEFNGLFYAISNSHNMRFVVDASKEFDGIPGNNYQITAHSSTVVFYKTFSAVIYPKLATYLRNQSILTDCYFQFE</sequence>
<protein>
    <submittedName>
        <fullName evidence="1">Predicted protein</fullName>
    </submittedName>
</protein>
<dbReference type="GeneID" id="8862085"/>
<dbReference type="EMBL" id="GG738933">
    <property type="protein sequence ID" value="EFC36289.1"/>
    <property type="molecule type" value="Genomic_DNA"/>
</dbReference>
<dbReference type="Proteomes" id="UP000006671">
    <property type="component" value="Unassembled WGS sequence"/>
</dbReference>